<dbReference type="InterPro" id="IPR051404">
    <property type="entry name" value="TA_system_antitoxin"/>
</dbReference>
<dbReference type="EMBL" id="JAIVFP010000001">
    <property type="protein sequence ID" value="MCI4682850.1"/>
    <property type="molecule type" value="Genomic_DNA"/>
</dbReference>
<keyword evidence="3" id="KW-1185">Reference proteome</keyword>
<dbReference type="RefSeq" id="WP_243066836.1">
    <property type="nucleotide sequence ID" value="NZ_JAIVFK010000010.1"/>
</dbReference>
<dbReference type="InterPro" id="IPR031807">
    <property type="entry name" value="HicB-like"/>
</dbReference>
<evidence type="ECO:0000313" key="2">
    <source>
        <dbReference type="EMBL" id="MCI4682850.1"/>
    </source>
</evidence>
<dbReference type="InterPro" id="IPR035069">
    <property type="entry name" value="TTHA1013/TTHA0281-like"/>
</dbReference>
<evidence type="ECO:0000313" key="3">
    <source>
        <dbReference type="Proteomes" id="UP001139104"/>
    </source>
</evidence>
<comment type="caution">
    <text evidence="2">The sequence shown here is derived from an EMBL/GenBank/DDBJ whole genome shotgun (WGS) entry which is preliminary data.</text>
</comment>
<sequence>MTDPSAYRYEVAPLAEAEGGGYVVSFPDIPGCLGVGDTEEEAVADAQKALFACLDALKAVRRAAPAPSAPPG</sequence>
<organism evidence="2 3">
    <name type="scientific">Candidatus Rhodoblastus alkanivorans</name>
    <dbReference type="NCBI Taxonomy" id="2954117"/>
    <lineage>
        <taxon>Bacteria</taxon>
        <taxon>Pseudomonadati</taxon>
        <taxon>Pseudomonadota</taxon>
        <taxon>Alphaproteobacteria</taxon>
        <taxon>Hyphomicrobiales</taxon>
        <taxon>Rhodoblastaceae</taxon>
        <taxon>Rhodoblastus</taxon>
    </lineage>
</organism>
<dbReference type="SUPFAM" id="SSF143100">
    <property type="entry name" value="TTHA1013/TTHA0281-like"/>
    <property type="match status" value="1"/>
</dbReference>
<dbReference type="Gene3D" id="3.30.160.250">
    <property type="match status" value="1"/>
</dbReference>
<reference evidence="2" key="1">
    <citation type="journal article" date="2022" name="ISME J.">
        <title>Identification of active gaseous-alkane degraders at natural gas seeps.</title>
        <authorList>
            <person name="Farhan Ul Haque M."/>
            <person name="Hernandez M."/>
            <person name="Crombie A.T."/>
            <person name="Murrell J.C."/>
        </authorList>
    </citation>
    <scope>NUCLEOTIDE SEQUENCE</scope>
    <source>
        <strain evidence="2">PC2</strain>
    </source>
</reference>
<gene>
    <name evidence="2" type="ORF">K2U94_08735</name>
</gene>
<dbReference type="Proteomes" id="UP001139104">
    <property type="component" value="Unassembled WGS sequence"/>
</dbReference>
<dbReference type="Pfam" id="PF15919">
    <property type="entry name" value="HicB_lk_antitox"/>
    <property type="match status" value="1"/>
</dbReference>
<accession>A0ABS9Z614</accession>
<feature type="domain" description="HicB-like antitoxin of toxin-antitoxin system" evidence="1">
    <location>
        <begin position="17"/>
        <end position="68"/>
    </location>
</feature>
<protein>
    <submittedName>
        <fullName evidence="2">Type II toxin-antitoxin system HicB family antitoxin</fullName>
    </submittedName>
</protein>
<evidence type="ECO:0000259" key="1">
    <source>
        <dbReference type="Pfam" id="PF15919"/>
    </source>
</evidence>
<proteinExistence type="predicted"/>
<dbReference type="PANTHER" id="PTHR34504">
    <property type="entry name" value="ANTITOXIN HICB"/>
    <property type="match status" value="1"/>
</dbReference>
<name>A0ABS9Z614_9HYPH</name>
<dbReference type="PANTHER" id="PTHR34504:SF4">
    <property type="entry name" value="ANTITOXIN HICB"/>
    <property type="match status" value="1"/>
</dbReference>